<gene>
    <name evidence="2" type="ORF">HINF_LOCUS21044</name>
    <name evidence="1" type="ORF">HINF_LOCUS50915</name>
</gene>
<dbReference type="EMBL" id="CAXDID020000057">
    <property type="protein sequence ID" value="CAL6008285.1"/>
    <property type="molecule type" value="Genomic_DNA"/>
</dbReference>
<evidence type="ECO:0000313" key="2">
    <source>
        <dbReference type="EMBL" id="CAL6008285.1"/>
    </source>
</evidence>
<sequence>MLQQLKRTQPIKQLQKYHNIEVEDDEDQPTTLKFIDFNSTPQHDIIPQSSPRKVLQQHNVSISRALFEPTPQKKRKLVSPSLETQFTLNLNTAMSPLYIGDLQDSIVASLHQPEERTVQLEKILTFKKRIQQTPISASTQPVKTLTKPTLIELEKIKEQQKQKEISDKFISELTQSVKKWEMINNKKLECRLEDMGFGKKIVKKFEKKLFL</sequence>
<organism evidence="1">
    <name type="scientific">Hexamita inflata</name>
    <dbReference type="NCBI Taxonomy" id="28002"/>
    <lineage>
        <taxon>Eukaryota</taxon>
        <taxon>Metamonada</taxon>
        <taxon>Diplomonadida</taxon>
        <taxon>Hexamitidae</taxon>
        <taxon>Hexamitinae</taxon>
        <taxon>Hexamita</taxon>
    </lineage>
</organism>
<evidence type="ECO:0000313" key="3">
    <source>
        <dbReference type="Proteomes" id="UP001642409"/>
    </source>
</evidence>
<name>A0AA86QRH5_9EUKA</name>
<reference evidence="2 3" key="2">
    <citation type="submission" date="2024-07" db="EMBL/GenBank/DDBJ databases">
        <authorList>
            <person name="Akdeniz Z."/>
        </authorList>
    </citation>
    <scope>NUCLEOTIDE SEQUENCE [LARGE SCALE GENOMIC DNA]</scope>
</reference>
<keyword evidence="3" id="KW-1185">Reference proteome</keyword>
<proteinExistence type="predicted"/>
<dbReference type="Proteomes" id="UP001642409">
    <property type="component" value="Unassembled WGS sequence"/>
</dbReference>
<comment type="caution">
    <text evidence="1">The sequence shown here is derived from an EMBL/GenBank/DDBJ whole genome shotgun (WGS) entry which is preliminary data.</text>
</comment>
<accession>A0AA86QRH5</accession>
<evidence type="ECO:0000313" key="1">
    <source>
        <dbReference type="EMBL" id="CAI9963270.1"/>
    </source>
</evidence>
<reference evidence="1" key="1">
    <citation type="submission" date="2023-06" db="EMBL/GenBank/DDBJ databases">
        <authorList>
            <person name="Kurt Z."/>
        </authorList>
    </citation>
    <scope>NUCLEOTIDE SEQUENCE</scope>
</reference>
<protein>
    <submittedName>
        <fullName evidence="2">Hypothetical_protein</fullName>
    </submittedName>
</protein>
<dbReference type="EMBL" id="CATOUU010000967">
    <property type="protein sequence ID" value="CAI9963270.1"/>
    <property type="molecule type" value="Genomic_DNA"/>
</dbReference>
<dbReference type="AlphaFoldDB" id="A0AA86QRH5"/>